<gene>
    <name evidence="1" type="ORF">Tco_1070633</name>
</gene>
<reference evidence="1" key="1">
    <citation type="journal article" date="2022" name="Int. J. Mol. Sci.">
        <title>Draft Genome of Tanacetum Coccineum: Genomic Comparison of Closely Related Tanacetum-Family Plants.</title>
        <authorList>
            <person name="Yamashiro T."/>
            <person name="Shiraishi A."/>
            <person name="Nakayama K."/>
            <person name="Satake H."/>
        </authorList>
    </citation>
    <scope>NUCLEOTIDE SEQUENCE</scope>
</reference>
<proteinExistence type="predicted"/>
<evidence type="ECO:0008006" key="3">
    <source>
        <dbReference type="Google" id="ProtNLM"/>
    </source>
</evidence>
<dbReference type="PANTHER" id="PTHR11439:SF496">
    <property type="entry name" value="RNA-DIRECTED DNA POLYMERASE"/>
    <property type="match status" value="1"/>
</dbReference>
<name>A0ABQ5HNA4_9ASTR</name>
<protein>
    <recommendedName>
        <fullName evidence="3">Retrotransposon protein, putative, Ty1-copia subclass</fullName>
    </recommendedName>
</protein>
<evidence type="ECO:0000313" key="1">
    <source>
        <dbReference type="EMBL" id="GJT88916.1"/>
    </source>
</evidence>
<dbReference type="Proteomes" id="UP001151760">
    <property type="component" value="Unassembled WGS sequence"/>
</dbReference>
<dbReference type="CDD" id="cd09272">
    <property type="entry name" value="RNase_HI_RT_Ty1"/>
    <property type="match status" value="1"/>
</dbReference>
<reference evidence="1" key="2">
    <citation type="submission" date="2022-01" db="EMBL/GenBank/DDBJ databases">
        <authorList>
            <person name="Yamashiro T."/>
            <person name="Shiraishi A."/>
            <person name="Satake H."/>
            <person name="Nakayama K."/>
        </authorList>
    </citation>
    <scope>NUCLEOTIDE SEQUENCE</scope>
</reference>
<accession>A0ABQ5HNA4</accession>
<dbReference type="PANTHER" id="PTHR11439">
    <property type="entry name" value="GAG-POL-RELATED RETROTRANSPOSON"/>
    <property type="match status" value="1"/>
</dbReference>
<sequence>MYVGWGVTEFHTLKYINARKDDFEQDSRLDVTSRFQQSPGECHWTVVKNIMKYLRNTKDMFLFYGSNLKGELRVTCAIDWKSANQSTTTMSSTEAEYIFASEAAMEAVWIRKFIDGFGVVPTNKEPMETYCDIHGSLIITNEPGVQKDAKHYREESSLYSRSYRGR</sequence>
<organism evidence="1 2">
    <name type="scientific">Tanacetum coccineum</name>
    <dbReference type="NCBI Taxonomy" id="301880"/>
    <lineage>
        <taxon>Eukaryota</taxon>
        <taxon>Viridiplantae</taxon>
        <taxon>Streptophyta</taxon>
        <taxon>Embryophyta</taxon>
        <taxon>Tracheophyta</taxon>
        <taxon>Spermatophyta</taxon>
        <taxon>Magnoliopsida</taxon>
        <taxon>eudicotyledons</taxon>
        <taxon>Gunneridae</taxon>
        <taxon>Pentapetalae</taxon>
        <taxon>asterids</taxon>
        <taxon>campanulids</taxon>
        <taxon>Asterales</taxon>
        <taxon>Asteraceae</taxon>
        <taxon>Asteroideae</taxon>
        <taxon>Anthemideae</taxon>
        <taxon>Anthemidinae</taxon>
        <taxon>Tanacetum</taxon>
    </lineage>
</organism>
<keyword evidence="2" id="KW-1185">Reference proteome</keyword>
<comment type="caution">
    <text evidence="1">The sequence shown here is derived from an EMBL/GenBank/DDBJ whole genome shotgun (WGS) entry which is preliminary data.</text>
</comment>
<dbReference type="EMBL" id="BQNB010019775">
    <property type="protein sequence ID" value="GJT88916.1"/>
    <property type="molecule type" value="Genomic_DNA"/>
</dbReference>
<evidence type="ECO:0000313" key="2">
    <source>
        <dbReference type="Proteomes" id="UP001151760"/>
    </source>
</evidence>